<comment type="pathway">
    <text evidence="6">Cofactor biosynthesis; coenzyme A biosynthesis; CoA from (R)-pantothenate: step 5/5.</text>
</comment>
<dbReference type="CDD" id="cd02022">
    <property type="entry name" value="DPCK"/>
    <property type="match status" value="1"/>
</dbReference>
<evidence type="ECO:0000256" key="7">
    <source>
        <dbReference type="NCBIfam" id="TIGR00152"/>
    </source>
</evidence>
<name>A0A1X9SKR8_9BACT</name>
<dbReference type="HAMAP" id="MF_00376">
    <property type="entry name" value="Dephospho_CoA_kinase"/>
    <property type="match status" value="1"/>
</dbReference>
<comment type="similarity">
    <text evidence="1 6">Belongs to the CoaE family.</text>
</comment>
<protein>
    <recommendedName>
        <fullName evidence="6 7">Dephospho-CoA kinase</fullName>
        <ecNumber evidence="6 7">2.7.1.24</ecNumber>
    </recommendedName>
    <alternativeName>
        <fullName evidence="6">Dephosphocoenzyme A kinase</fullName>
    </alternativeName>
</protein>
<dbReference type="PANTHER" id="PTHR10695:SF46">
    <property type="entry name" value="BIFUNCTIONAL COENZYME A SYNTHASE-RELATED"/>
    <property type="match status" value="1"/>
</dbReference>
<proteinExistence type="inferred from homology"/>
<dbReference type="Gene3D" id="3.40.50.300">
    <property type="entry name" value="P-loop containing nucleotide triphosphate hydrolases"/>
    <property type="match status" value="1"/>
</dbReference>
<gene>
    <name evidence="6 8" type="primary">coaE</name>
    <name evidence="8" type="ORF">CLAN_0034</name>
</gene>
<dbReference type="PANTHER" id="PTHR10695">
    <property type="entry name" value="DEPHOSPHO-COA KINASE-RELATED"/>
    <property type="match status" value="1"/>
</dbReference>
<keyword evidence="6 8" id="KW-0418">Kinase</keyword>
<dbReference type="InterPro" id="IPR027417">
    <property type="entry name" value="P-loop_NTPase"/>
</dbReference>
<keyword evidence="3 6" id="KW-0547">Nucleotide-binding</keyword>
<evidence type="ECO:0000313" key="8">
    <source>
        <dbReference type="EMBL" id="ARQ96818.1"/>
    </source>
</evidence>
<reference evidence="9" key="1">
    <citation type="journal article" date="2017" name="Genome Biol. Evol.">
        <title>Comparative Genomic Analysis Identifies a Campylobacter Clade Deficient in Selenium Metabolism.</title>
        <authorList>
            <person name="Miller W.G."/>
            <person name="Yee E."/>
            <person name="Lopes B.S."/>
            <person name="Chapman M.H."/>
            <person name="Huynh S."/>
            <person name="Bono J.L."/>
            <person name="Parker C.T."/>
            <person name="Strachan N.J.C."/>
            <person name="Forbes K.J."/>
        </authorList>
    </citation>
    <scope>NUCLEOTIDE SEQUENCE [LARGE SCALE GENOMIC DNA]</scope>
    <source>
        <strain evidence="9">NCTC 13004</strain>
    </source>
</reference>
<dbReference type="AlphaFoldDB" id="A0A1X9SKR8"/>
<evidence type="ECO:0000256" key="5">
    <source>
        <dbReference type="ARBA" id="ARBA00022993"/>
    </source>
</evidence>
<comment type="subcellular location">
    <subcellularLocation>
        <location evidence="6">Cytoplasm</location>
    </subcellularLocation>
</comment>
<keyword evidence="4 6" id="KW-0067">ATP-binding</keyword>
<evidence type="ECO:0000256" key="6">
    <source>
        <dbReference type="HAMAP-Rule" id="MF_00376"/>
    </source>
</evidence>
<evidence type="ECO:0000256" key="2">
    <source>
        <dbReference type="ARBA" id="ARBA00022679"/>
    </source>
</evidence>
<evidence type="ECO:0000313" key="9">
    <source>
        <dbReference type="Proteomes" id="UP000202031"/>
    </source>
</evidence>
<dbReference type="GO" id="GO:0004140">
    <property type="term" value="F:dephospho-CoA kinase activity"/>
    <property type="evidence" value="ECO:0007669"/>
    <property type="project" value="UniProtKB-UniRule"/>
</dbReference>
<dbReference type="PROSITE" id="PS51219">
    <property type="entry name" value="DPCK"/>
    <property type="match status" value="1"/>
</dbReference>
<dbReference type="UniPathway" id="UPA00241">
    <property type="reaction ID" value="UER00356"/>
</dbReference>
<dbReference type="SUPFAM" id="SSF52540">
    <property type="entry name" value="P-loop containing nucleoside triphosphate hydrolases"/>
    <property type="match status" value="1"/>
</dbReference>
<dbReference type="GeneID" id="46920509"/>
<dbReference type="RefSeq" id="WP_100590275.1">
    <property type="nucleotide sequence ID" value="NZ_CP015578.1"/>
</dbReference>
<keyword evidence="5 6" id="KW-0173">Coenzyme A biosynthesis</keyword>
<keyword evidence="6" id="KW-0963">Cytoplasm</keyword>
<evidence type="ECO:0000256" key="4">
    <source>
        <dbReference type="ARBA" id="ARBA00022840"/>
    </source>
</evidence>
<dbReference type="InterPro" id="IPR001977">
    <property type="entry name" value="Depp_CoAkinase"/>
</dbReference>
<accession>A0A1X9SKR8</accession>
<organism evidence="8 9">
    <name type="scientific">Campylobacter lanienae NCTC 13004</name>
    <dbReference type="NCBI Taxonomy" id="1031753"/>
    <lineage>
        <taxon>Bacteria</taxon>
        <taxon>Pseudomonadati</taxon>
        <taxon>Campylobacterota</taxon>
        <taxon>Epsilonproteobacteria</taxon>
        <taxon>Campylobacterales</taxon>
        <taxon>Campylobacteraceae</taxon>
        <taxon>Campylobacter</taxon>
    </lineage>
</organism>
<feature type="binding site" evidence="6">
    <location>
        <begin position="15"/>
        <end position="20"/>
    </location>
    <ligand>
        <name>ATP</name>
        <dbReference type="ChEBI" id="CHEBI:30616"/>
    </ligand>
</feature>
<dbReference type="GO" id="GO:0005524">
    <property type="term" value="F:ATP binding"/>
    <property type="evidence" value="ECO:0007669"/>
    <property type="project" value="UniProtKB-UniRule"/>
</dbReference>
<dbReference type="NCBIfam" id="TIGR00152">
    <property type="entry name" value="dephospho-CoA kinase"/>
    <property type="match status" value="1"/>
</dbReference>
<dbReference type="KEGG" id="clx:CLAN_0034"/>
<keyword evidence="2 6" id="KW-0808">Transferase</keyword>
<dbReference type="Pfam" id="PF01121">
    <property type="entry name" value="CoaE"/>
    <property type="match status" value="1"/>
</dbReference>
<dbReference type="GO" id="GO:0005737">
    <property type="term" value="C:cytoplasm"/>
    <property type="evidence" value="ECO:0007669"/>
    <property type="project" value="UniProtKB-SubCell"/>
</dbReference>
<reference evidence="9" key="2">
    <citation type="journal article" date="2017" name="Genome Biol. Evol.">
        <title>Comparative genomic analysis identifies a Campylobacter clade deficient in selenium metabolism.</title>
        <authorList>
            <person name="Miller W.G."/>
            <person name="Yee E."/>
            <person name="Lopes B.S."/>
            <person name="Chapman M.H."/>
            <person name="Huynh S."/>
            <person name="Bono J.L."/>
            <person name="Parker C.T."/>
            <person name="Strachan N.J.C."/>
            <person name="Forbes K.J."/>
        </authorList>
    </citation>
    <scope>NUCLEOTIDE SEQUENCE [LARGE SCALE GENOMIC DNA]</scope>
    <source>
        <strain evidence="9">NCTC 13004</strain>
    </source>
</reference>
<comment type="catalytic activity">
    <reaction evidence="6">
        <text>3'-dephospho-CoA + ATP = ADP + CoA + H(+)</text>
        <dbReference type="Rhea" id="RHEA:18245"/>
        <dbReference type="ChEBI" id="CHEBI:15378"/>
        <dbReference type="ChEBI" id="CHEBI:30616"/>
        <dbReference type="ChEBI" id="CHEBI:57287"/>
        <dbReference type="ChEBI" id="CHEBI:57328"/>
        <dbReference type="ChEBI" id="CHEBI:456216"/>
        <dbReference type="EC" id="2.7.1.24"/>
    </reaction>
</comment>
<dbReference type="GO" id="GO:0015937">
    <property type="term" value="P:coenzyme A biosynthetic process"/>
    <property type="evidence" value="ECO:0007669"/>
    <property type="project" value="UniProtKB-UniRule"/>
</dbReference>
<sequence length="204" mass="23360">MSEFKNAIVITGVIGSGKSTVVNLLRVYGFSIIDADEIAHRVLDESIDEIKSEFGNEFIKDNKVDRKSLGSLVFSDSKAKKKLENILHPLIKEQIFAAASKLESSNYPYFIDLPLYFEKSPVYDEFQSVCVVYAPEQICLKRIIERNNLDFNEARLRLESQISIEKKREIATYIIDNSSDLKHLNLEVNSFITTLKAKYRTLKI</sequence>
<evidence type="ECO:0000256" key="3">
    <source>
        <dbReference type="ARBA" id="ARBA00022741"/>
    </source>
</evidence>
<comment type="function">
    <text evidence="6">Catalyzes the phosphorylation of the 3'-hydroxyl group of dephosphocoenzyme A to form coenzyme A.</text>
</comment>
<dbReference type="EMBL" id="CP015578">
    <property type="protein sequence ID" value="ARQ96818.1"/>
    <property type="molecule type" value="Genomic_DNA"/>
</dbReference>
<dbReference type="Proteomes" id="UP000202031">
    <property type="component" value="Chromosome"/>
</dbReference>
<dbReference type="EC" id="2.7.1.24" evidence="6 7"/>
<evidence type="ECO:0000256" key="1">
    <source>
        <dbReference type="ARBA" id="ARBA00009018"/>
    </source>
</evidence>